<gene>
    <name evidence="1" type="ORF">ACK2TP_07735</name>
</gene>
<reference evidence="1 2" key="1">
    <citation type="submission" date="2024-12" db="EMBL/GenBank/DDBJ databases">
        <authorList>
            <person name="Lee Y."/>
        </authorList>
    </citation>
    <scope>NUCLEOTIDE SEQUENCE [LARGE SCALE GENOMIC DNA]</scope>
    <source>
        <strain evidence="1 2">03SUJ4</strain>
    </source>
</reference>
<dbReference type="Proteomes" id="UP001634747">
    <property type="component" value="Unassembled WGS sequence"/>
</dbReference>
<evidence type="ECO:0008006" key="3">
    <source>
        <dbReference type="Google" id="ProtNLM"/>
    </source>
</evidence>
<evidence type="ECO:0000313" key="2">
    <source>
        <dbReference type="Proteomes" id="UP001634747"/>
    </source>
</evidence>
<evidence type="ECO:0000313" key="1">
    <source>
        <dbReference type="EMBL" id="MFN2975651.1"/>
    </source>
</evidence>
<proteinExistence type="predicted"/>
<dbReference type="RefSeq" id="WP_263412829.1">
    <property type="nucleotide sequence ID" value="NZ_BAABBH010000001.1"/>
</dbReference>
<name>A0ABW9KIM7_9BACT</name>
<protein>
    <recommendedName>
        <fullName evidence="3">Transmembrane protein</fullName>
    </recommendedName>
</protein>
<keyword evidence="2" id="KW-1185">Reference proteome</keyword>
<sequence length="63" mass="7101">MIKLLLFCLLLVVYWPLALLALVLYPVVWVLLLPFRIVGVAVDGVLELLRAVFMLPVRLLGGR</sequence>
<comment type="caution">
    <text evidence="1">The sequence shown here is derived from an EMBL/GenBank/DDBJ whole genome shotgun (WGS) entry which is preliminary data.</text>
</comment>
<organism evidence="1 2">
    <name type="scientific">Terriglobus aquaticus</name>
    <dbReference type="NCBI Taxonomy" id="940139"/>
    <lineage>
        <taxon>Bacteria</taxon>
        <taxon>Pseudomonadati</taxon>
        <taxon>Acidobacteriota</taxon>
        <taxon>Terriglobia</taxon>
        <taxon>Terriglobales</taxon>
        <taxon>Acidobacteriaceae</taxon>
        <taxon>Terriglobus</taxon>
    </lineage>
</organism>
<dbReference type="EMBL" id="JBJYXY010000001">
    <property type="protein sequence ID" value="MFN2975651.1"/>
    <property type="molecule type" value="Genomic_DNA"/>
</dbReference>
<accession>A0ABW9KIM7</accession>